<organism evidence="2 3">
    <name type="scientific">Caerostris darwini</name>
    <dbReference type="NCBI Taxonomy" id="1538125"/>
    <lineage>
        <taxon>Eukaryota</taxon>
        <taxon>Metazoa</taxon>
        <taxon>Ecdysozoa</taxon>
        <taxon>Arthropoda</taxon>
        <taxon>Chelicerata</taxon>
        <taxon>Arachnida</taxon>
        <taxon>Araneae</taxon>
        <taxon>Araneomorphae</taxon>
        <taxon>Entelegynae</taxon>
        <taxon>Araneoidea</taxon>
        <taxon>Araneidae</taxon>
        <taxon>Caerostris</taxon>
    </lineage>
</organism>
<accession>A0AAV4X628</accession>
<evidence type="ECO:0000313" key="2">
    <source>
        <dbReference type="EMBL" id="GIY89279.1"/>
    </source>
</evidence>
<dbReference type="Proteomes" id="UP001054837">
    <property type="component" value="Unassembled WGS sequence"/>
</dbReference>
<dbReference type="AlphaFoldDB" id="A0AAV4X628"/>
<reference evidence="2 3" key="1">
    <citation type="submission" date="2021-06" db="EMBL/GenBank/DDBJ databases">
        <title>Caerostris darwini draft genome.</title>
        <authorList>
            <person name="Kono N."/>
            <person name="Arakawa K."/>
        </authorList>
    </citation>
    <scope>NUCLEOTIDE SEQUENCE [LARGE SCALE GENOMIC DNA]</scope>
</reference>
<dbReference type="Pfam" id="PF01871">
    <property type="entry name" value="AMMECR1"/>
    <property type="match status" value="1"/>
</dbReference>
<dbReference type="PANTHER" id="PTHR13016:SF0">
    <property type="entry name" value="AMME SYNDROME CANDIDATE GENE 1 PROTEIN"/>
    <property type="match status" value="1"/>
</dbReference>
<evidence type="ECO:0000259" key="1">
    <source>
        <dbReference type="PROSITE" id="PS51112"/>
    </source>
</evidence>
<dbReference type="SUPFAM" id="SSF143447">
    <property type="entry name" value="AMMECR1-like"/>
    <property type="match status" value="1"/>
</dbReference>
<feature type="domain" description="AMMECR1" evidence="1">
    <location>
        <begin position="35"/>
        <end position="229"/>
    </location>
</feature>
<proteinExistence type="predicted"/>
<dbReference type="InterPro" id="IPR023473">
    <property type="entry name" value="AMMECR1"/>
</dbReference>
<dbReference type="NCBIfam" id="TIGR00296">
    <property type="entry name" value="TIGR00296 family protein"/>
    <property type="match status" value="1"/>
</dbReference>
<keyword evidence="3" id="KW-1185">Reference proteome</keyword>
<dbReference type="EMBL" id="BPLQ01015594">
    <property type="protein sequence ID" value="GIY89279.1"/>
    <property type="molecule type" value="Genomic_DNA"/>
</dbReference>
<evidence type="ECO:0000313" key="3">
    <source>
        <dbReference type="Proteomes" id="UP001054837"/>
    </source>
</evidence>
<gene>
    <name evidence="2" type="primary">Ammecr1</name>
    <name evidence="2" type="ORF">CDAR_59381</name>
</gene>
<comment type="caution">
    <text evidence="2">The sequence shown here is derived from an EMBL/GenBank/DDBJ whole genome shotgun (WGS) entry which is preliminary data.</text>
</comment>
<dbReference type="InterPro" id="IPR036071">
    <property type="entry name" value="AMMECR1_dom_sf"/>
</dbReference>
<dbReference type="PANTHER" id="PTHR13016">
    <property type="entry name" value="AMMECR1 HOMOLOG"/>
    <property type="match status" value="1"/>
</dbReference>
<dbReference type="InterPro" id="IPR027485">
    <property type="entry name" value="AMMECR1_N"/>
</dbReference>
<dbReference type="PROSITE" id="PS51112">
    <property type="entry name" value="AMMECR1"/>
    <property type="match status" value="1"/>
</dbReference>
<sequence length="310" mass="35445">MAAGCCGGKKEKQTYHFHPCCNGTIVHPYTCQPSIYRNGMVVCVEMCFFCFDVLYCYLNQYESPKTPNFPNENYPLFVTWKIGKDRKLRGCIGTFNSMNLASGLREYAVTSAFRDSRFSPITRDEFPKLHVSVSILRHFEDGRDYLDWQIGVHGIRIEFNTEKGYKRTATYLPEVAPEQGWDQIQTIDSLLRKGGYKGVITNDVRKSIRLTRYQRSVVSTWDRTGWALWVQHAIPLIFSRPLVLEALTHENDTQQLQKLLTCASSSINIVFHSETADTAMPGLLMGEVICFSALFLLMTSYQPSFENSGY</sequence>
<dbReference type="InterPro" id="IPR002733">
    <property type="entry name" value="AMMECR1_domain"/>
</dbReference>
<protein>
    <submittedName>
        <fullName evidence="2">AMME syndrome candidate gene 1 protein homolog</fullName>
    </submittedName>
</protein>
<dbReference type="Gene3D" id="3.30.700.20">
    <property type="entry name" value="Hypothetical protein ph0010, domain 1"/>
    <property type="match status" value="1"/>
</dbReference>
<name>A0AAV4X628_9ARAC</name>
<dbReference type="FunFam" id="3.30.700.20:FF:000001">
    <property type="entry name" value="AMME syndrome candidate gene 1"/>
    <property type="match status" value="1"/>
</dbReference>